<name>A0A5B0PRJ0_PUCGR</name>
<gene>
    <name evidence="2" type="ORF">PGTUg99_024802</name>
</gene>
<dbReference type="EMBL" id="VDEP01000337">
    <property type="protein sequence ID" value="KAA1102619.1"/>
    <property type="molecule type" value="Genomic_DNA"/>
</dbReference>
<dbReference type="AlphaFoldDB" id="A0A5B0PRJ0"/>
<sequence>MIETIHPDRFACGFYNWQPEPDSGCRLETGSSMSPAADKTSPGKRQTGNIRPESATSVWKYHGGSSSSVERSLSIVLLIGNVREVLDSTPRQKNGAAWVIAASKCFCKNPLRFCF</sequence>
<evidence type="ECO:0000313" key="3">
    <source>
        <dbReference type="Proteomes" id="UP000325313"/>
    </source>
</evidence>
<proteinExistence type="predicted"/>
<evidence type="ECO:0000256" key="1">
    <source>
        <dbReference type="SAM" id="MobiDB-lite"/>
    </source>
</evidence>
<comment type="caution">
    <text evidence="2">The sequence shown here is derived from an EMBL/GenBank/DDBJ whole genome shotgun (WGS) entry which is preliminary data.</text>
</comment>
<evidence type="ECO:0000313" key="2">
    <source>
        <dbReference type="EMBL" id="KAA1102619.1"/>
    </source>
</evidence>
<protein>
    <submittedName>
        <fullName evidence="2">Uncharacterized protein</fullName>
    </submittedName>
</protein>
<organism evidence="2 3">
    <name type="scientific">Puccinia graminis f. sp. tritici</name>
    <dbReference type="NCBI Taxonomy" id="56615"/>
    <lineage>
        <taxon>Eukaryota</taxon>
        <taxon>Fungi</taxon>
        <taxon>Dikarya</taxon>
        <taxon>Basidiomycota</taxon>
        <taxon>Pucciniomycotina</taxon>
        <taxon>Pucciniomycetes</taxon>
        <taxon>Pucciniales</taxon>
        <taxon>Pucciniaceae</taxon>
        <taxon>Puccinia</taxon>
    </lineage>
</organism>
<accession>A0A5B0PRJ0</accession>
<feature type="compositionally biased region" description="Polar residues" evidence="1">
    <location>
        <begin position="43"/>
        <end position="57"/>
    </location>
</feature>
<dbReference type="Proteomes" id="UP000325313">
    <property type="component" value="Unassembled WGS sequence"/>
</dbReference>
<reference evidence="2 3" key="1">
    <citation type="submission" date="2019-05" db="EMBL/GenBank/DDBJ databases">
        <title>Emergence of the Ug99 lineage of the wheat stem rust pathogen through somatic hybridization.</title>
        <authorList>
            <person name="Li F."/>
            <person name="Upadhyaya N.M."/>
            <person name="Sperschneider J."/>
            <person name="Matny O."/>
            <person name="Nguyen-Phuc H."/>
            <person name="Mago R."/>
            <person name="Raley C."/>
            <person name="Miller M.E."/>
            <person name="Silverstein K.A.T."/>
            <person name="Henningsen E."/>
            <person name="Hirsch C.D."/>
            <person name="Visser B."/>
            <person name="Pretorius Z.A."/>
            <person name="Steffenson B.J."/>
            <person name="Schwessinger B."/>
            <person name="Dodds P.N."/>
            <person name="Figueroa M."/>
        </authorList>
    </citation>
    <scope>NUCLEOTIDE SEQUENCE [LARGE SCALE GENOMIC DNA]</scope>
    <source>
        <strain evidence="2 3">Ug99</strain>
    </source>
</reference>
<feature type="region of interest" description="Disordered" evidence="1">
    <location>
        <begin position="26"/>
        <end position="65"/>
    </location>
</feature>